<evidence type="ECO:0000256" key="2">
    <source>
        <dbReference type="ARBA" id="ARBA00022552"/>
    </source>
</evidence>
<dbReference type="Gene3D" id="3.40.50.150">
    <property type="entry name" value="Vaccinia Virus protein VP39"/>
    <property type="match status" value="1"/>
</dbReference>
<feature type="domain" description="Ribosomal RNA methyltransferase FtsJ" evidence="7">
    <location>
        <begin position="19"/>
        <end position="196"/>
    </location>
</feature>
<dbReference type="InterPro" id="IPR002877">
    <property type="entry name" value="RNA_MeTrfase_FtsJ_dom"/>
</dbReference>
<evidence type="ECO:0000256" key="3">
    <source>
        <dbReference type="ARBA" id="ARBA00022603"/>
    </source>
</evidence>
<protein>
    <submittedName>
        <fullName evidence="8">tRNA (Cytidine(32)/guanosine(34)-2'-O)-methyltransferase</fullName>
    </submittedName>
</protein>
<name>A0A9Q9CDM6_ENCHE</name>
<keyword evidence="2" id="KW-0698">rRNA processing</keyword>
<dbReference type="FunFam" id="3.40.50.150:FF:000220">
    <property type="entry name" value="CAMK protein kinase"/>
    <property type="match status" value="1"/>
</dbReference>
<dbReference type="InterPro" id="IPR050082">
    <property type="entry name" value="RNA_methyltr_RlmE"/>
</dbReference>
<keyword evidence="3" id="KW-0489">Methyltransferase</keyword>
<dbReference type="AlphaFoldDB" id="A0A9Q9CDM6"/>
<dbReference type="GO" id="GO:0006364">
    <property type="term" value="P:rRNA processing"/>
    <property type="evidence" value="ECO:0007669"/>
    <property type="project" value="UniProtKB-KW"/>
</dbReference>
<evidence type="ECO:0000256" key="4">
    <source>
        <dbReference type="ARBA" id="ARBA00022679"/>
    </source>
</evidence>
<dbReference type="PANTHER" id="PTHR10920:SF12">
    <property type="entry name" value="TRNA (CYTIDINE(32)_GUANOSINE(34)-2'-O)-METHYLTRANSFERASE-RELATED"/>
    <property type="match status" value="1"/>
</dbReference>
<organism evidence="8 9">
    <name type="scientific">Encephalitozoon hellem</name>
    <name type="common">Microsporidian parasite</name>
    <dbReference type="NCBI Taxonomy" id="27973"/>
    <lineage>
        <taxon>Eukaryota</taxon>
        <taxon>Fungi</taxon>
        <taxon>Fungi incertae sedis</taxon>
        <taxon>Microsporidia</taxon>
        <taxon>Unikaryonidae</taxon>
        <taxon>Encephalitozoon</taxon>
    </lineage>
</organism>
<dbReference type="EMBL" id="CP075155">
    <property type="protein sequence ID" value="UTX43999.1"/>
    <property type="molecule type" value="Genomic_DNA"/>
</dbReference>
<evidence type="ECO:0000256" key="1">
    <source>
        <dbReference type="ARBA" id="ARBA00022490"/>
    </source>
</evidence>
<dbReference type="HAMAP" id="MF_01547">
    <property type="entry name" value="RNA_methyltr_E"/>
    <property type="match status" value="1"/>
</dbReference>
<evidence type="ECO:0000313" key="8">
    <source>
        <dbReference type="EMBL" id="UTX43999.1"/>
    </source>
</evidence>
<dbReference type="GO" id="GO:0030488">
    <property type="term" value="P:tRNA methylation"/>
    <property type="evidence" value="ECO:0007669"/>
    <property type="project" value="TreeGrafter"/>
</dbReference>
<dbReference type="SUPFAM" id="SSF53335">
    <property type="entry name" value="S-adenosyl-L-methionine-dependent methyltransferases"/>
    <property type="match status" value="1"/>
</dbReference>
<keyword evidence="1" id="KW-0963">Cytoplasm</keyword>
<reference evidence="8" key="1">
    <citation type="submission" date="2021-05" db="EMBL/GenBank/DDBJ databases">
        <title>Encephalitozoon hellem ATCC 50604 Complete Genome.</title>
        <authorList>
            <person name="Mascarenhas dos Santos A.C."/>
            <person name="Julian A.T."/>
            <person name="Pombert J.-F."/>
        </authorList>
    </citation>
    <scope>NUCLEOTIDE SEQUENCE</scope>
    <source>
        <strain evidence="8">ATCC 50604</strain>
    </source>
</reference>
<dbReference type="Pfam" id="PF01728">
    <property type="entry name" value="FtsJ"/>
    <property type="match status" value="1"/>
</dbReference>
<sequence length="238" mass="26729">MDREEKRDVYYRLAKKNNYRARSVYKLANIDEEYNLFQNIENVVDLCAAPGSWSQYACEKLEKDRNPKIVSVDVQDIIPMEGVTYIKGDITSSSCLESILDVLGGSKADLVMCDGAPDITGIHEIDEYLQMELLASALAATLRISKEGSSFVGKCLQGEHISCVVSHFRKFYDNAVLLKPRASRIESMECFIYCKGMKAIDIDPYEVDMATRCDVPVLLCGYGKEVGLEYTVRQDSKA</sequence>
<dbReference type="Proteomes" id="UP001059546">
    <property type="component" value="Chromosome IX"/>
</dbReference>
<evidence type="ECO:0000256" key="5">
    <source>
        <dbReference type="ARBA" id="ARBA00022691"/>
    </source>
</evidence>
<proteinExistence type="inferred from homology"/>
<dbReference type="PANTHER" id="PTHR10920">
    <property type="entry name" value="RIBOSOMAL RNA METHYLTRANSFERASE"/>
    <property type="match status" value="1"/>
</dbReference>
<dbReference type="GO" id="GO:0005737">
    <property type="term" value="C:cytoplasm"/>
    <property type="evidence" value="ECO:0007669"/>
    <property type="project" value="TreeGrafter"/>
</dbReference>
<evidence type="ECO:0000259" key="7">
    <source>
        <dbReference type="Pfam" id="PF01728"/>
    </source>
</evidence>
<accession>A0A9Q9CDM6</accession>
<keyword evidence="5 6" id="KW-0949">S-adenosyl-L-methionine</keyword>
<keyword evidence="4" id="KW-0808">Transferase</keyword>
<evidence type="ECO:0000313" key="9">
    <source>
        <dbReference type="Proteomes" id="UP001059546"/>
    </source>
</evidence>
<dbReference type="InterPro" id="IPR015507">
    <property type="entry name" value="rRNA-MeTfrase_E"/>
</dbReference>
<evidence type="ECO:0000256" key="6">
    <source>
        <dbReference type="PIRSR" id="PIRSR005461-1"/>
    </source>
</evidence>
<gene>
    <name evidence="8" type="ORF">GPU96_09g17790</name>
</gene>
<dbReference type="GO" id="GO:0008175">
    <property type="term" value="F:tRNA methyltransferase activity"/>
    <property type="evidence" value="ECO:0007669"/>
    <property type="project" value="TreeGrafter"/>
</dbReference>
<dbReference type="InterPro" id="IPR029063">
    <property type="entry name" value="SAM-dependent_MTases_sf"/>
</dbReference>
<dbReference type="GO" id="GO:0002181">
    <property type="term" value="P:cytoplasmic translation"/>
    <property type="evidence" value="ECO:0007669"/>
    <property type="project" value="TreeGrafter"/>
</dbReference>
<feature type="active site" description="Proton acceptor" evidence="6">
    <location>
        <position position="154"/>
    </location>
</feature>
<dbReference type="PIRSF" id="PIRSF005461">
    <property type="entry name" value="23S_rRNA_mtase"/>
    <property type="match status" value="1"/>
</dbReference>